<feature type="region of interest" description="Disordered" evidence="1">
    <location>
        <begin position="54"/>
        <end position="87"/>
    </location>
</feature>
<dbReference type="EMBL" id="LR828253">
    <property type="protein sequence ID" value="CAD0356530.1"/>
    <property type="molecule type" value="Genomic_DNA"/>
</dbReference>
<dbReference type="AlphaFoldDB" id="A0A6V7EZ32"/>
<accession>A0A6V7EZ32</accession>
<sequence>MSELVMSEPVLLPVLLPVPVPVPVPVQPMLLPAQRLELLLLPLPISQPPRLLRCSATPPTVPHLPAAPERPTRPVPAAGPTTTPRRH</sequence>
<evidence type="ECO:0000256" key="1">
    <source>
        <dbReference type="SAM" id="MobiDB-lite"/>
    </source>
</evidence>
<protein>
    <submittedName>
        <fullName evidence="2">Uncharacterized protein</fullName>
    </submittedName>
</protein>
<organism evidence="2">
    <name type="scientific">Xanthomonas hortorum pv. gardneri</name>
    <dbReference type="NCBI Taxonomy" id="2754056"/>
    <lineage>
        <taxon>Bacteria</taxon>
        <taxon>Pseudomonadati</taxon>
        <taxon>Pseudomonadota</taxon>
        <taxon>Gammaproteobacteria</taxon>
        <taxon>Lysobacterales</taxon>
        <taxon>Lysobacteraceae</taxon>
        <taxon>Xanthomonas</taxon>
    </lineage>
</organism>
<evidence type="ECO:0000313" key="2">
    <source>
        <dbReference type="EMBL" id="CAD0356537.1"/>
    </source>
</evidence>
<name>A0A6V7EZ32_9XANT</name>
<proteinExistence type="predicted"/>
<gene>
    <name evidence="2" type="ORF">CFBP8129_41280</name>
</gene>
<reference evidence="2" key="1">
    <citation type="submission" date="2020-07" db="EMBL/GenBank/DDBJ databases">
        <authorList>
            <person name="Pothier F. J."/>
        </authorList>
    </citation>
    <scope>NUCLEOTIDE SEQUENCE</scope>
    <source>
        <strain evidence="2">CFBP 8129</strain>
    </source>
</reference>
<dbReference type="EMBL" id="LR828253">
    <property type="protein sequence ID" value="CAD0356537.1"/>
    <property type="molecule type" value="Genomic_DNA"/>
</dbReference>